<feature type="binding site" evidence="8">
    <location>
        <position position="60"/>
    </location>
    <ligand>
        <name>Cu cation</name>
        <dbReference type="ChEBI" id="CHEBI:23378"/>
    </ligand>
</feature>
<dbReference type="PRINTS" id="PR00156">
    <property type="entry name" value="COPPERBLUE"/>
</dbReference>
<evidence type="ECO:0000256" key="2">
    <source>
        <dbReference type="ARBA" id="ARBA00022448"/>
    </source>
</evidence>
<dbReference type="Gene3D" id="2.60.40.420">
    <property type="entry name" value="Cupredoxins - blue copper proteins"/>
    <property type="match status" value="1"/>
</dbReference>
<comment type="cofactor">
    <cofactor evidence="8">
        <name>Cu cation</name>
        <dbReference type="ChEBI" id="CHEBI:23378"/>
    </cofactor>
    <text evidence="8">Binds 1 copper ion per subunit.</text>
</comment>
<dbReference type="InterPro" id="IPR001235">
    <property type="entry name" value="Copper_blue_Plastocyanin"/>
</dbReference>
<keyword evidence="12" id="KW-1185">Reference proteome</keyword>
<evidence type="ECO:0000259" key="10">
    <source>
        <dbReference type="Pfam" id="PF00127"/>
    </source>
</evidence>
<dbReference type="OrthoDB" id="9757546at2"/>
<evidence type="ECO:0000313" key="12">
    <source>
        <dbReference type="Proteomes" id="UP000295729"/>
    </source>
</evidence>
<feature type="signal peptide" evidence="9">
    <location>
        <begin position="1"/>
        <end position="20"/>
    </location>
</feature>
<dbReference type="InterPro" id="IPR012745">
    <property type="entry name" value="Pseudoazurin"/>
</dbReference>
<dbReference type="InterPro" id="IPR008972">
    <property type="entry name" value="Cupredoxin"/>
</dbReference>
<dbReference type="EMBL" id="SNZA01000001">
    <property type="protein sequence ID" value="TDR14781.1"/>
    <property type="molecule type" value="Genomic_DNA"/>
</dbReference>
<protein>
    <recommendedName>
        <fullName evidence="7">Pseudoazurin</fullName>
    </recommendedName>
</protein>
<keyword evidence="9" id="KW-0732">Signal</keyword>
<evidence type="ECO:0000256" key="7">
    <source>
        <dbReference type="NCBIfam" id="TIGR02375"/>
    </source>
</evidence>
<keyword evidence="5" id="KW-0249">Electron transport</keyword>
<keyword evidence="6 8" id="KW-0186">Copper</keyword>
<dbReference type="PRINTS" id="PR00155">
    <property type="entry name" value="AMICYANIN"/>
</dbReference>
<comment type="subcellular location">
    <subcellularLocation>
        <location evidence="1">Periplasm</location>
    </subcellularLocation>
</comment>
<feature type="binding site" evidence="8">
    <location>
        <position position="101"/>
    </location>
    <ligand>
        <name>Cu cation</name>
        <dbReference type="ChEBI" id="CHEBI:23378"/>
    </ligand>
</feature>
<evidence type="ECO:0000256" key="3">
    <source>
        <dbReference type="ARBA" id="ARBA00022723"/>
    </source>
</evidence>
<reference evidence="11 12" key="1">
    <citation type="submission" date="2019-03" db="EMBL/GenBank/DDBJ databases">
        <title>Genomic Encyclopedia of Type Strains, Phase IV (KMG-IV): sequencing the most valuable type-strain genomes for metagenomic binning, comparative biology and taxonomic classification.</title>
        <authorList>
            <person name="Goeker M."/>
        </authorList>
    </citation>
    <scope>NUCLEOTIDE SEQUENCE [LARGE SCALE GENOMIC DNA]</scope>
    <source>
        <strain evidence="11 12">DSM 5604</strain>
    </source>
</reference>
<comment type="caution">
    <text evidence="11">The sequence shown here is derived from an EMBL/GenBank/DDBJ whole genome shotgun (WGS) entry which is preliminary data.</text>
</comment>
<gene>
    <name evidence="11" type="ORF">C8D85_0127</name>
</gene>
<dbReference type="GO" id="GO:0005507">
    <property type="term" value="F:copper ion binding"/>
    <property type="evidence" value="ECO:0007669"/>
    <property type="project" value="UniProtKB-UniRule"/>
</dbReference>
<dbReference type="SUPFAM" id="SSF49503">
    <property type="entry name" value="Cupredoxins"/>
    <property type="match status" value="1"/>
</dbReference>
<evidence type="ECO:0000256" key="8">
    <source>
        <dbReference type="PIRSR" id="PIRSR602386-1"/>
    </source>
</evidence>
<keyword evidence="3 8" id="KW-0479">Metal-binding</keyword>
<dbReference type="InterPro" id="IPR002386">
    <property type="entry name" value="Amicyanin/Pseudoazurin"/>
</dbReference>
<dbReference type="RefSeq" id="WP_133559431.1">
    <property type="nucleotide sequence ID" value="NZ_SNZA01000001.1"/>
</dbReference>
<sequence length="143" mass="15810">MFKSLLTILGTSLIASTLYAAQYEVKMVNRNQLGAMSYEPSYLNIQPGDTVKFLRTAPGHNAATIANMWPEGATTFRGNINEEIVMSFDQEGIYGIECTPHMAMGMVMVIQVGDKNLSTVSAPENLPQRAQKRIADIKEFYAN</sequence>
<name>A0A4V3DGL2_9GAMM</name>
<dbReference type="GO" id="GO:0042597">
    <property type="term" value="C:periplasmic space"/>
    <property type="evidence" value="ECO:0007669"/>
    <property type="project" value="UniProtKB-SubCell"/>
</dbReference>
<dbReference type="InterPro" id="IPR000923">
    <property type="entry name" value="BlueCu_1"/>
</dbReference>
<dbReference type="AlphaFoldDB" id="A0A4V3DGL2"/>
<evidence type="ECO:0000256" key="1">
    <source>
        <dbReference type="ARBA" id="ARBA00004418"/>
    </source>
</evidence>
<evidence type="ECO:0000256" key="6">
    <source>
        <dbReference type="ARBA" id="ARBA00023008"/>
    </source>
</evidence>
<dbReference type="Pfam" id="PF00127">
    <property type="entry name" value="Copper-bind"/>
    <property type="match status" value="1"/>
</dbReference>
<keyword evidence="2" id="KW-0813">Transport</keyword>
<keyword evidence="4" id="KW-0574">Periplasm</keyword>
<evidence type="ECO:0000256" key="5">
    <source>
        <dbReference type="ARBA" id="ARBA00022982"/>
    </source>
</evidence>
<evidence type="ECO:0000256" key="9">
    <source>
        <dbReference type="SAM" id="SignalP"/>
    </source>
</evidence>
<evidence type="ECO:0000256" key="4">
    <source>
        <dbReference type="ARBA" id="ARBA00022764"/>
    </source>
</evidence>
<proteinExistence type="predicted"/>
<dbReference type="GO" id="GO:0009055">
    <property type="term" value="F:electron transfer activity"/>
    <property type="evidence" value="ECO:0007669"/>
    <property type="project" value="InterPro"/>
</dbReference>
<feature type="binding site" evidence="8">
    <location>
        <position position="98"/>
    </location>
    <ligand>
        <name>Cu cation</name>
        <dbReference type="ChEBI" id="CHEBI:23378"/>
    </ligand>
</feature>
<dbReference type="NCBIfam" id="TIGR02375">
    <property type="entry name" value="pseudoazurin"/>
    <property type="match status" value="1"/>
</dbReference>
<dbReference type="CDD" id="cd04218">
    <property type="entry name" value="Pseudoazurin"/>
    <property type="match status" value="1"/>
</dbReference>
<feature type="binding site" evidence="8">
    <location>
        <position position="106"/>
    </location>
    <ligand>
        <name>Cu cation</name>
        <dbReference type="ChEBI" id="CHEBI:23378"/>
    </ligand>
</feature>
<accession>A0A4V3DGL2</accession>
<organism evidence="11 12">
    <name type="scientific">Marinomonas communis</name>
    <dbReference type="NCBI Taxonomy" id="28254"/>
    <lineage>
        <taxon>Bacteria</taxon>
        <taxon>Pseudomonadati</taxon>
        <taxon>Pseudomonadota</taxon>
        <taxon>Gammaproteobacteria</taxon>
        <taxon>Oceanospirillales</taxon>
        <taxon>Oceanospirillaceae</taxon>
        <taxon>Marinomonas</taxon>
    </lineage>
</organism>
<feature type="chain" id="PRO_5020911562" description="Pseudoazurin" evidence="9">
    <location>
        <begin position="21"/>
        <end position="143"/>
    </location>
</feature>
<evidence type="ECO:0000313" key="11">
    <source>
        <dbReference type="EMBL" id="TDR14781.1"/>
    </source>
</evidence>
<feature type="domain" description="Blue (type 1) copper" evidence="10">
    <location>
        <begin position="26"/>
        <end position="112"/>
    </location>
</feature>
<dbReference type="Proteomes" id="UP000295729">
    <property type="component" value="Unassembled WGS sequence"/>
</dbReference>